<dbReference type="PANTHER" id="PTHR43280">
    <property type="entry name" value="ARAC-FAMILY TRANSCRIPTIONAL REGULATOR"/>
    <property type="match status" value="1"/>
</dbReference>
<dbReference type="OrthoDB" id="5295174at2"/>
<accession>A0A2H3KRC2</accession>
<dbReference type="InterPro" id="IPR018060">
    <property type="entry name" value="HTH_AraC"/>
</dbReference>
<evidence type="ECO:0000256" key="3">
    <source>
        <dbReference type="ARBA" id="ARBA00023163"/>
    </source>
</evidence>
<feature type="domain" description="HTH araC/xylS-type" evidence="5">
    <location>
        <begin position="212"/>
        <end position="315"/>
    </location>
</feature>
<dbReference type="EMBL" id="PCMW01000042">
    <property type="protein sequence ID" value="PDS24492.1"/>
    <property type="molecule type" value="Genomic_DNA"/>
</dbReference>
<proteinExistence type="predicted"/>
<keyword evidence="4" id="KW-0812">Transmembrane</keyword>
<dbReference type="AlphaFoldDB" id="A0A2H3KRC2"/>
<dbReference type="Proteomes" id="UP000220828">
    <property type="component" value="Unassembled WGS sequence"/>
</dbReference>
<keyword evidence="2" id="KW-0238">DNA-binding</keyword>
<dbReference type="Gene3D" id="1.10.10.60">
    <property type="entry name" value="Homeodomain-like"/>
    <property type="match status" value="2"/>
</dbReference>
<comment type="caution">
    <text evidence="6">The sequence shown here is derived from an EMBL/GenBank/DDBJ whole genome shotgun (WGS) entry which is preliminary data.</text>
</comment>
<name>A0A2H3KRC2_9FLAO</name>
<dbReference type="RefSeq" id="WP_097554116.1">
    <property type="nucleotide sequence ID" value="NZ_PCMW01000042.1"/>
</dbReference>
<evidence type="ECO:0000259" key="5">
    <source>
        <dbReference type="PROSITE" id="PS01124"/>
    </source>
</evidence>
<evidence type="ECO:0000256" key="4">
    <source>
        <dbReference type="SAM" id="Phobius"/>
    </source>
</evidence>
<dbReference type="GO" id="GO:0003700">
    <property type="term" value="F:DNA-binding transcription factor activity"/>
    <property type="evidence" value="ECO:0007669"/>
    <property type="project" value="InterPro"/>
</dbReference>
<keyword evidence="1" id="KW-0805">Transcription regulation</keyword>
<gene>
    <name evidence="6" type="ORF">B0A77_08150</name>
</gene>
<feature type="transmembrane region" description="Helical" evidence="4">
    <location>
        <begin position="154"/>
        <end position="177"/>
    </location>
</feature>
<feature type="transmembrane region" description="Helical" evidence="4">
    <location>
        <begin position="12"/>
        <end position="32"/>
    </location>
</feature>
<dbReference type="PANTHER" id="PTHR43280:SF34">
    <property type="entry name" value="ARAC-FAMILY TRANSCRIPTIONAL REGULATOR"/>
    <property type="match status" value="1"/>
</dbReference>
<feature type="transmembrane region" description="Helical" evidence="4">
    <location>
        <begin position="38"/>
        <end position="58"/>
    </location>
</feature>
<evidence type="ECO:0000256" key="1">
    <source>
        <dbReference type="ARBA" id="ARBA00023015"/>
    </source>
</evidence>
<feature type="transmembrane region" description="Helical" evidence="4">
    <location>
        <begin position="97"/>
        <end position="114"/>
    </location>
</feature>
<feature type="transmembrane region" description="Helical" evidence="4">
    <location>
        <begin position="70"/>
        <end position="91"/>
    </location>
</feature>
<sequence length="323" mass="38243">MEDKINLIKKNFLTHTIFLIISSFAINVMISINVGNYYITLMEIFCLITFILIIYIFRYLEFNLEKNIDFILKIAFFSFYTLIFFSNLLFWKQYKMVFLWFLPILCATYIVFDFKKDLITLILVFTSILFTPLLSVIINNNIHAKQGINTEKDYFIFNISTSILVSLLTILAVYNIVRLYKLRRNFNTKPDNHTLLLNENEYNINLQTIYNDILKALEDKNLYTDINFNIQILASLLNTNTTYISAAINRNTGKNFKTFINEYRIKLVIADFKNELHKNYTLKYIYSKSGFSSQTSFNRVFKNHYNITPSEFLLNLENEKLSN</sequence>
<evidence type="ECO:0000256" key="2">
    <source>
        <dbReference type="ARBA" id="ARBA00023125"/>
    </source>
</evidence>
<dbReference type="SUPFAM" id="SSF46689">
    <property type="entry name" value="Homeodomain-like"/>
    <property type="match status" value="1"/>
</dbReference>
<evidence type="ECO:0000313" key="6">
    <source>
        <dbReference type="EMBL" id="PDS24492.1"/>
    </source>
</evidence>
<feature type="transmembrane region" description="Helical" evidence="4">
    <location>
        <begin position="121"/>
        <end position="142"/>
    </location>
</feature>
<reference evidence="6 7" key="1">
    <citation type="submission" date="2017-09" db="EMBL/GenBank/DDBJ databases">
        <title>Whole genomes of Flavobacteriaceae.</title>
        <authorList>
            <person name="Stine C."/>
            <person name="Li C."/>
            <person name="Tadesse D."/>
        </authorList>
    </citation>
    <scope>NUCLEOTIDE SEQUENCE [LARGE SCALE GENOMIC DNA]</scope>
    <source>
        <strain evidence="6 7">ATCC 35036</strain>
    </source>
</reference>
<evidence type="ECO:0000313" key="7">
    <source>
        <dbReference type="Proteomes" id="UP000220828"/>
    </source>
</evidence>
<dbReference type="Pfam" id="PF12833">
    <property type="entry name" value="HTH_18"/>
    <property type="match status" value="1"/>
</dbReference>
<keyword evidence="3" id="KW-0804">Transcription</keyword>
<dbReference type="InterPro" id="IPR009057">
    <property type="entry name" value="Homeodomain-like_sf"/>
</dbReference>
<dbReference type="GO" id="GO:0043565">
    <property type="term" value="F:sequence-specific DNA binding"/>
    <property type="evidence" value="ECO:0007669"/>
    <property type="project" value="InterPro"/>
</dbReference>
<dbReference type="SMART" id="SM00342">
    <property type="entry name" value="HTH_ARAC"/>
    <property type="match status" value="1"/>
</dbReference>
<keyword evidence="4" id="KW-0472">Membrane</keyword>
<keyword evidence="4" id="KW-1133">Transmembrane helix</keyword>
<organism evidence="6 7">
    <name type="scientific">Flavobacterium branchiophilum</name>
    <dbReference type="NCBI Taxonomy" id="55197"/>
    <lineage>
        <taxon>Bacteria</taxon>
        <taxon>Pseudomonadati</taxon>
        <taxon>Bacteroidota</taxon>
        <taxon>Flavobacteriia</taxon>
        <taxon>Flavobacteriales</taxon>
        <taxon>Flavobacteriaceae</taxon>
        <taxon>Flavobacterium</taxon>
    </lineage>
</organism>
<dbReference type="PROSITE" id="PS01124">
    <property type="entry name" value="HTH_ARAC_FAMILY_2"/>
    <property type="match status" value="1"/>
</dbReference>
<protein>
    <recommendedName>
        <fullName evidence="5">HTH araC/xylS-type domain-containing protein</fullName>
    </recommendedName>
</protein>